<dbReference type="RefSeq" id="WP_255331813.1">
    <property type="nucleotide sequence ID" value="NZ_VOTZ01000004.1"/>
</dbReference>
<evidence type="ECO:0000313" key="3">
    <source>
        <dbReference type="Proteomes" id="UP001524383"/>
    </source>
</evidence>
<name>A0ABD4TJ74_9EURY</name>
<sequence length="474" mass="50951">MRILLVTGTQTEAIVKEAAEESGHDCDVAVIGEVASFISPERLIELITQDRYDFVIVSGMCTADFSTVEKETGVFVFLGPRHASDLAMILPGVGHIQLSRTIPADDLIAGLKRERALETLQDIEDSAEPEFFIRGVKIGGGSRMKVVAEIMDAHRHPDIRSAVLRFFASGADIVDLGFGFDATPDDVTKTFSALKGVEGPLAADTQNPDLIRAALIRADLILSLQEENIPLVGSDIAEAGIAAVVVPGEAGLAANSAAAENCGIQCIIADPLLPPAGSGLVKSLAEMSGAETPYPLFFGAGNVVELLDADSPGANALLAAMAAEVGASLIFTSEHSDKTIGSVTEMRKATMMTGLMNDRPYPKDLGIDLFVIKEKRRRREPPVRYDATLQTIRSEKALIYDPCGNFRIGIEGSEIIAERKGVAVKGDEWTTIFSLIEEKGWVSLLDHAAYLGKELYKAELAIRFNRSFEQDGDF</sequence>
<evidence type="ECO:0000313" key="2">
    <source>
        <dbReference type="EMBL" id="MCQ1537880.1"/>
    </source>
</evidence>
<dbReference type="EMBL" id="VOTZ01000004">
    <property type="protein sequence ID" value="MCQ1537880.1"/>
    <property type="molecule type" value="Genomic_DNA"/>
</dbReference>
<proteinExistence type="predicted"/>
<dbReference type="InterPro" id="IPR011005">
    <property type="entry name" value="Dihydropteroate_synth-like_sf"/>
</dbReference>
<accession>A0ABD4TJ74</accession>
<organism evidence="2 3">
    <name type="scientific">Methanocalculus taiwanensis</name>
    <dbReference type="NCBI Taxonomy" id="106207"/>
    <lineage>
        <taxon>Archaea</taxon>
        <taxon>Methanobacteriati</taxon>
        <taxon>Methanobacteriota</taxon>
        <taxon>Stenosarchaea group</taxon>
        <taxon>Methanomicrobia</taxon>
        <taxon>Methanomicrobiales</taxon>
        <taxon>Methanocalculaceae</taxon>
        <taxon>Methanocalculus</taxon>
    </lineage>
</organism>
<dbReference type="Pfam" id="PF14251">
    <property type="entry name" value="PterinBD-DUF4346"/>
    <property type="match status" value="1"/>
</dbReference>
<dbReference type="InterPro" id="IPR005236">
    <property type="entry name" value="Dihydropt_synth"/>
</dbReference>
<gene>
    <name evidence="2" type="ORF">FTO68_02610</name>
</gene>
<keyword evidence="3" id="KW-1185">Reference proteome</keyword>
<dbReference type="AlphaFoldDB" id="A0ABD4TJ74"/>
<reference evidence="2 3" key="1">
    <citation type="submission" date="2019-08" db="EMBL/GenBank/DDBJ databases">
        <authorList>
            <person name="Chen S.-C."/>
            <person name="Lai M.-C."/>
            <person name="You Y.-T."/>
        </authorList>
    </citation>
    <scope>NUCLEOTIDE SEQUENCE [LARGE SCALE GENOMIC DNA]</scope>
    <source>
        <strain evidence="2 3">P2F9704a</strain>
    </source>
</reference>
<comment type="caution">
    <text evidence="2">The sequence shown here is derived from an EMBL/GenBank/DDBJ whole genome shotgun (WGS) entry which is preliminary data.</text>
</comment>
<dbReference type="InterPro" id="IPR025595">
    <property type="entry name" value="PterinBD-DUF4346"/>
</dbReference>
<evidence type="ECO:0000259" key="1">
    <source>
        <dbReference type="Pfam" id="PF14251"/>
    </source>
</evidence>
<protein>
    <submittedName>
        <fullName evidence="2">Dihydropteroate synthase-like protein</fullName>
    </submittedName>
</protein>
<dbReference type="NCBIfam" id="TIGR00284">
    <property type="entry name" value="dihydropteroate synthase-like protein"/>
    <property type="match status" value="1"/>
</dbReference>
<dbReference type="Proteomes" id="UP001524383">
    <property type="component" value="Unassembled WGS sequence"/>
</dbReference>
<dbReference type="SUPFAM" id="SSF51717">
    <property type="entry name" value="Dihydropteroate synthetase-like"/>
    <property type="match status" value="1"/>
</dbReference>
<dbReference type="Gene3D" id="3.20.20.20">
    <property type="entry name" value="Dihydropteroate synthase-like"/>
    <property type="match status" value="1"/>
</dbReference>
<feature type="domain" description="DUF4346" evidence="1">
    <location>
        <begin position="401"/>
        <end position="471"/>
    </location>
</feature>